<feature type="coiled-coil region" evidence="2">
    <location>
        <begin position="55"/>
        <end position="82"/>
    </location>
</feature>
<evidence type="ECO:0000313" key="4">
    <source>
        <dbReference type="EMBL" id="SNZ06355.1"/>
    </source>
</evidence>
<dbReference type="AlphaFoldDB" id="A0A285NA54"/>
<evidence type="ECO:0000313" key="5">
    <source>
        <dbReference type="Proteomes" id="UP000219453"/>
    </source>
</evidence>
<dbReference type="OrthoDB" id="105697at2157"/>
<dbReference type="Proteomes" id="UP000219453">
    <property type="component" value="Unassembled WGS sequence"/>
</dbReference>
<dbReference type="CDD" id="cd00293">
    <property type="entry name" value="USP-like"/>
    <property type="match status" value="1"/>
</dbReference>
<dbReference type="Gene3D" id="3.40.50.620">
    <property type="entry name" value="HUPs"/>
    <property type="match status" value="1"/>
</dbReference>
<sequence length="142" mass="15026">MTKTVLVAVDGSPQSEEALDHALEEHPEAEIVALTVVDPAEAGYSVEGAAPDFPQEWYETAEQEAENVLEDAEERAEAAGQSITTASGVGRPANAIVQYADDEGADHIVLGSHGRTGMSRILLGSVAETVMRRSKVPVTVVR</sequence>
<dbReference type="EMBL" id="OBEJ01000001">
    <property type="protein sequence ID" value="SNZ06355.1"/>
    <property type="molecule type" value="Genomic_DNA"/>
</dbReference>
<name>A0A285NA54_NATPI</name>
<dbReference type="InterPro" id="IPR014729">
    <property type="entry name" value="Rossmann-like_a/b/a_fold"/>
</dbReference>
<comment type="similarity">
    <text evidence="1">Belongs to the universal stress protein A family.</text>
</comment>
<accession>A0A285NA54</accession>
<dbReference type="SUPFAM" id="SSF52402">
    <property type="entry name" value="Adenine nucleotide alpha hydrolases-like"/>
    <property type="match status" value="1"/>
</dbReference>
<feature type="domain" description="UspA" evidence="3">
    <location>
        <begin position="1"/>
        <end position="142"/>
    </location>
</feature>
<dbReference type="InterPro" id="IPR006016">
    <property type="entry name" value="UspA"/>
</dbReference>
<dbReference type="PANTHER" id="PTHR46268">
    <property type="entry name" value="STRESS RESPONSE PROTEIN NHAX"/>
    <property type="match status" value="1"/>
</dbReference>
<dbReference type="PANTHER" id="PTHR46268:SF24">
    <property type="entry name" value="UNIVERSAL STRESS PROTEIN"/>
    <property type="match status" value="1"/>
</dbReference>
<keyword evidence="5" id="KW-1185">Reference proteome</keyword>
<dbReference type="PRINTS" id="PR01438">
    <property type="entry name" value="UNVRSLSTRESS"/>
</dbReference>
<proteinExistence type="inferred from homology"/>
<dbReference type="RefSeq" id="WP_097008079.1">
    <property type="nucleotide sequence ID" value="NZ_OBEJ01000001.1"/>
</dbReference>
<gene>
    <name evidence="4" type="ORF">SAMN06269185_1140</name>
</gene>
<reference evidence="5" key="1">
    <citation type="submission" date="2017-09" db="EMBL/GenBank/DDBJ databases">
        <authorList>
            <person name="Varghese N."/>
            <person name="Submissions S."/>
        </authorList>
    </citation>
    <scope>NUCLEOTIDE SEQUENCE [LARGE SCALE GENOMIC DNA]</scope>
    <source>
        <strain evidence="5">DSM 27208</strain>
    </source>
</reference>
<dbReference type="InterPro" id="IPR006015">
    <property type="entry name" value="Universal_stress_UspA"/>
</dbReference>
<dbReference type="Pfam" id="PF00582">
    <property type="entry name" value="Usp"/>
    <property type="match status" value="1"/>
</dbReference>
<evidence type="ECO:0000259" key="3">
    <source>
        <dbReference type="Pfam" id="PF00582"/>
    </source>
</evidence>
<protein>
    <submittedName>
        <fullName evidence="4">Nucleotide-binding universal stress protein, UspA family</fullName>
    </submittedName>
</protein>
<keyword evidence="2" id="KW-0175">Coiled coil</keyword>
<organism evidence="4 5">
    <name type="scientific">Natronoarchaeum philippinense</name>
    <dbReference type="NCBI Taxonomy" id="558529"/>
    <lineage>
        <taxon>Archaea</taxon>
        <taxon>Methanobacteriati</taxon>
        <taxon>Methanobacteriota</taxon>
        <taxon>Stenosarchaea group</taxon>
        <taxon>Halobacteria</taxon>
        <taxon>Halobacteriales</taxon>
        <taxon>Natronoarchaeaceae</taxon>
    </lineage>
</organism>
<evidence type="ECO:0000256" key="2">
    <source>
        <dbReference type="SAM" id="Coils"/>
    </source>
</evidence>
<evidence type="ECO:0000256" key="1">
    <source>
        <dbReference type="ARBA" id="ARBA00008791"/>
    </source>
</evidence>